<organism evidence="2 3">
    <name type="scientific">Pseudooceanicola albus</name>
    <dbReference type="NCBI Taxonomy" id="2692189"/>
    <lineage>
        <taxon>Bacteria</taxon>
        <taxon>Pseudomonadati</taxon>
        <taxon>Pseudomonadota</taxon>
        <taxon>Alphaproteobacteria</taxon>
        <taxon>Rhodobacterales</taxon>
        <taxon>Paracoccaceae</taxon>
        <taxon>Pseudooceanicola</taxon>
    </lineage>
</organism>
<reference evidence="2 3" key="1">
    <citation type="submission" date="2019-12" db="EMBL/GenBank/DDBJ databases">
        <authorList>
            <person name="Li M."/>
        </authorList>
    </citation>
    <scope>NUCLEOTIDE SEQUENCE [LARGE SCALE GENOMIC DNA]</scope>
    <source>
        <strain evidence="2 3">GBMRC 2024</strain>
    </source>
</reference>
<keyword evidence="3" id="KW-1185">Reference proteome</keyword>
<dbReference type="EMBL" id="WUMU01000016">
    <property type="protein sequence ID" value="MXN19075.1"/>
    <property type="molecule type" value="Genomic_DNA"/>
</dbReference>
<name>A0A6L7G4M4_9RHOB</name>
<keyword evidence="1" id="KW-0812">Transmembrane</keyword>
<accession>A0A6L7G4M4</accession>
<keyword evidence="1" id="KW-0472">Membrane</keyword>
<dbReference type="AlphaFoldDB" id="A0A6L7G4M4"/>
<gene>
    <name evidence="2" type="ORF">GR170_14625</name>
</gene>
<evidence type="ECO:0000313" key="3">
    <source>
        <dbReference type="Proteomes" id="UP000477911"/>
    </source>
</evidence>
<sequence length="46" mass="4936">MRDDQDNPITDDEETEDSVLAGIVVMMTFVVAALLCAVAELGGWHG</sequence>
<keyword evidence="1" id="KW-1133">Transmembrane helix</keyword>
<proteinExistence type="predicted"/>
<comment type="caution">
    <text evidence="2">The sequence shown here is derived from an EMBL/GenBank/DDBJ whole genome shotgun (WGS) entry which is preliminary data.</text>
</comment>
<protein>
    <submittedName>
        <fullName evidence="2">Uncharacterized protein</fullName>
    </submittedName>
</protein>
<feature type="transmembrane region" description="Helical" evidence="1">
    <location>
        <begin position="20"/>
        <end position="41"/>
    </location>
</feature>
<evidence type="ECO:0000313" key="2">
    <source>
        <dbReference type="EMBL" id="MXN19075.1"/>
    </source>
</evidence>
<dbReference type="Proteomes" id="UP000477911">
    <property type="component" value="Unassembled WGS sequence"/>
</dbReference>
<evidence type="ECO:0000256" key="1">
    <source>
        <dbReference type="SAM" id="Phobius"/>
    </source>
</evidence>
<dbReference type="RefSeq" id="WP_160895194.1">
    <property type="nucleotide sequence ID" value="NZ_WUMU01000016.1"/>
</dbReference>